<dbReference type="PROSITE" id="PS51257">
    <property type="entry name" value="PROKAR_LIPOPROTEIN"/>
    <property type="match status" value="1"/>
</dbReference>
<organism evidence="2 3">
    <name type="scientific">Zeaxanthinibacter enoshimensis</name>
    <dbReference type="NCBI Taxonomy" id="392009"/>
    <lineage>
        <taxon>Bacteria</taxon>
        <taxon>Pseudomonadati</taxon>
        <taxon>Bacteroidota</taxon>
        <taxon>Flavobacteriia</taxon>
        <taxon>Flavobacteriales</taxon>
        <taxon>Flavobacteriaceae</taxon>
        <taxon>Zeaxanthinibacter</taxon>
    </lineage>
</organism>
<dbReference type="Proteomes" id="UP000295468">
    <property type="component" value="Unassembled WGS sequence"/>
</dbReference>
<dbReference type="PANTHER" id="PTHR10900:SF77">
    <property type="entry name" value="FI19380P1"/>
    <property type="match status" value="1"/>
</dbReference>
<dbReference type="Gene3D" id="2.30.180.10">
    <property type="entry name" value="FAS1 domain"/>
    <property type="match status" value="1"/>
</dbReference>
<feature type="domain" description="FAS1" evidence="1">
    <location>
        <begin position="48"/>
        <end position="192"/>
    </location>
</feature>
<protein>
    <submittedName>
        <fullName evidence="2">Putative surface protein with fasciclin (FAS1) repeats</fullName>
    </submittedName>
</protein>
<reference evidence="2 3" key="1">
    <citation type="submission" date="2019-03" db="EMBL/GenBank/DDBJ databases">
        <title>Genomic Encyclopedia of Archaeal and Bacterial Type Strains, Phase II (KMG-II): from individual species to whole genera.</title>
        <authorList>
            <person name="Goeker M."/>
        </authorList>
    </citation>
    <scope>NUCLEOTIDE SEQUENCE [LARGE SCALE GENOMIC DNA]</scope>
    <source>
        <strain evidence="2 3">DSM 18435</strain>
    </source>
</reference>
<dbReference type="SUPFAM" id="SSF82153">
    <property type="entry name" value="FAS1 domain"/>
    <property type="match status" value="1"/>
</dbReference>
<evidence type="ECO:0000313" key="2">
    <source>
        <dbReference type="EMBL" id="TDQ32239.1"/>
    </source>
</evidence>
<dbReference type="OrthoDB" id="9800666at2"/>
<dbReference type="AlphaFoldDB" id="A0A4R6TQU5"/>
<dbReference type="InterPro" id="IPR036378">
    <property type="entry name" value="FAS1_dom_sf"/>
</dbReference>
<dbReference type="GO" id="GO:0005615">
    <property type="term" value="C:extracellular space"/>
    <property type="evidence" value="ECO:0007669"/>
    <property type="project" value="TreeGrafter"/>
</dbReference>
<proteinExistence type="predicted"/>
<name>A0A4R6TQU5_9FLAO</name>
<dbReference type="Pfam" id="PF02469">
    <property type="entry name" value="Fasciclin"/>
    <property type="match status" value="1"/>
</dbReference>
<sequence>MIKSISLWSLVAFFLMACGETKEKKENTTESDQMEVAEAYTPDTEEELPTIVGIAVDNADFSTLVTALKSADLVEALNGEGEFTVFAPNNAAFDKLPDGTVAELLKPENKETLTAVLTYHVVAGLYTAGDVVQALKDNGGSFTAETLQGSRITFKMEGDKVVLYDNKGNAVNLIATDIKASNGYIHSVDTVLMP</sequence>
<evidence type="ECO:0000313" key="3">
    <source>
        <dbReference type="Proteomes" id="UP000295468"/>
    </source>
</evidence>
<dbReference type="InterPro" id="IPR000782">
    <property type="entry name" value="FAS1_domain"/>
</dbReference>
<dbReference type="PANTHER" id="PTHR10900">
    <property type="entry name" value="PERIOSTIN-RELATED"/>
    <property type="match status" value="1"/>
</dbReference>
<dbReference type="RefSeq" id="WP_133642319.1">
    <property type="nucleotide sequence ID" value="NZ_SNYI01000001.1"/>
</dbReference>
<accession>A0A4R6TQU5</accession>
<dbReference type="InterPro" id="IPR050904">
    <property type="entry name" value="Adhesion/Biosynth-related"/>
</dbReference>
<dbReference type="EMBL" id="SNYI01000001">
    <property type="protein sequence ID" value="TDQ32239.1"/>
    <property type="molecule type" value="Genomic_DNA"/>
</dbReference>
<evidence type="ECO:0000259" key="1">
    <source>
        <dbReference type="PROSITE" id="PS50213"/>
    </source>
</evidence>
<gene>
    <name evidence="2" type="ORF">CLV82_0062</name>
</gene>
<keyword evidence="3" id="KW-1185">Reference proteome</keyword>
<dbReference type="PROSITE" id="PS50213">
    <property type="entry name" value="FAS1"/>
    <property type="match status" value="1"/>
</dbReference>
<dbReference type="SMART" id="SM00554">
    <property type="entry name" value="FAS1"/>
    <property type="match status" value="1"/>
</dbReference>
<dbReference type="FunFam" id="2.30.180.10:FF:000014">
    <property type="entry name" value="Stabilin 1"/>
    <property type="match status" value="1"/>
</dbReference>
<comment type="caution">
    <text evidence="2">The sequence shown here is derived from an EMBL/GenBank/DDBJ whole genome shotgun (WGS) entry which is preliminary data.</text>
</comment>